<evidence type="ECO:0000256" key="9">
    <source>
        <dbReference type="SAM" id="MobiDB-lite"/>
    </source>
</evidence>
<comment type="caution">
    <text evidence="13">The sequence shown here is derived from an EMBL/GenBank/DDBJ whole genome shotgun (WGS) entry which is preliminary data.</text>
</comment>
<dbReference type="Pfam" id="PF24973">
    <property type="entry name" value="EGF_LMN_ATRN"/>
    <property type="match status" value="1"/>
</dbReference>
<dbReference type="GO" id="GO:0009888">
    <property type="term" value="P:tissue development"/>
    <property type="evidence" value="ECO:0007669"/>
    <property type="project" value="TreeGrafter"/>
</dbReference>
<feature type="domain" description="Laminin EGF-like" evidence="12">
    <location>
        <begin position="261"/>
        <end position="310"/>
    </location>
</feature>
<dbReference type="GO" id="GO:0005576">
    <property type="term" value="C:extracellular region"/>
    <property type="evidence" value="ECO:0007669"/>
    <property type="project" value="UniProtKB-ARBA"/>
</dbReference>
<dbReference type="FunFam" id="2.10.25.10:FF:000051">
    <property type="entry name" value="Laminin subunit alpha 4"/>
    <property type="match status" value="1"/>
</dbReference>
<dbReference type="CDD" id="cd00055">
    <property type="entry name" value="EGF_Lam"/>
    <property type="match status" value="4"/>
</dbReference>
<keyword evidence="10" id="KW-0472">Membrane</keyword>
<keyword evidence="14" id="KW-1185">Reference proteome</keyword>
<keyword evidence="4" id="KW-0272">Extracellular matrix</keyword>
<evidence type="ECO:0000256" key="1">
    <source>
        <dbReference type="ARBA" id="ARBA00004302"/>
    </source>
</evidence>
<dbReference type="GO" id="GO:0005604">
    <property type="term" value="C:basement membrane"/>
    <property type="evidence" value="ECO:0007669"/>
    <property type="project" value="UniProtKB-SubCell"/>
</dbReference>
<name>A0A5A9NX16_9TELE</name>
<proteinExistence type="predicted"/>
<organism evidence="13 14">
    <name type="scientific">Triplophysa tibetana</name>
    <dbReference type="NCBI Taxonomy" id="1572043"/>
    <lineage>
        <taxon>Eukaryota</taxon>
        <taxon>Metazoa</taxon>
        <taxon>Chordata</taxon>
        <taxon>Craniata</taxon>
        <taxon>Vertebrata</taxon>
        <taxon>Euteleostomi</taxon>
        <taxon>Actinopterygii</taxon>
        <taxon>Neopterygii</taxon>
        <taxon>Teleostei</taxon>
        <taxon>Ostariophysi</taxon>
        <taxon>Cypriniformes</taxon>
        <taxon>Nemacheilidae</taxon>
        <taxon>Triplophysa</taxon>
    </lineage>
</organism>
<dbReference type="PANTHER" id="PTHR10574">
    <property type="entry name" value="NETRIN/LAMININ-RELATED"/>
    <property type="match status" value="1"/>
</dbReference>
<evidence type="ECO:0000256" key="5">
    <source>
        <dbReference type="ARBA" id="ARBA00023157"/>
    </source>
</evidence>
<sequence>MWWLALMMFTSPVFPFIVFVCMGLTDVAHSYDALPLIRKSRDLVKEHLNTSANGFPGHRVGIVALTQAPTIAARKPINVDARAATTIQPPTTQPNTPFLSDYIYMAAFDGRKLKSVDMKTSQMSDNKADRPGDVPDLSTTSENSQELVCNCSGEGVSDPDECDRETGQCDCMPGNTGLQCEECEEDHFTNGTIGCLPCGCDSFGAFSSRCDSTAGDSVSMAERFKRVPSGTCDCKTGVSGPKCDDCHPGFFHFSSTGCQPCQCNSHSTYCHPQSGVCLDCQGNTQGHNCEECLPSFYRRHGDGLRDACTPCPCSSDSSSGSCHLDSSGDPVCDKCKPGFSGPTCDVCTDGFFKSAGTCVPCDCTGNADPQSSPQICHPESGRCHRCINNTTGEHCEICARGYVGDARSHNCTLRAVRLLPTQEDIQAEIPKSRNSVSSTPPLLTSSLTTTTRTSLPTLQSGAGDSAGHNSTASALTVVSWTQFNIIILAVIIVVVVLLMGFVGGVYTYREYRNRKLNAPFWTIELKEDNISFSSYHDSIPHADPNGLLEEEPCVVAANGQLALASAANMYKA</sequence>
<feature type="region of interest" description="Disordered" evidence="9">
    <location>
        <begin position="429"/>
        <end position="467"/>
    </location>
</feature>
<dbReference type="Gene3D" id="2.10.25.10">
    <property type="entry name" value="Laminin"/>
    <property type="match status" value="5"/>
</dbReference>
<feature type="disulfide bond" evidence="8">
    <location>
        <begin position="386"/>
        <end position="395"/>
    </location>
</feature>
<dbReference type="AlphaFoldDB" id="A0A5A9NX16"/>
<gene>
    <name evidence="13" type="ORF">E1301_Tti020593</name>
</gene>
<dbReference type="SMART" id="SM00180">
    <property type="entry name" value="EGF_Lam"/>
    <property type="match status" value="5"/>
</dbReference>
<keyword evidence="5 8" id="KW-1015">Disulfide bond</keyword>
<accession>A0A5A9NX16</accession>
<feature type="disulfide bond" evidence="8">
    <location>
        <begin position="171"/>
        <end position="180"/>
    </location>
</feature>
<evidence type="ECO:0000256" key="8">
    <source>
        <dbReference type="PROSITE-ProRule" id="PRU00460"/>
    </source>
</evidence>
<feature type="compositionally biased region" description="Low complexity" evidence="9">
    <location>
        <begin position="437"/>
        <end position="458"/>
    </location>
</feature>
<evidence type="ECO:0000313" key="14">
    <source>
        <dbReference type="Proteomes" id="UP000324632"/>
    </source>
</evidence>
<dbReference type="SMART" id="SM00181">
    <property type="entry name" value="EGF"/>
    <property type="match status" value="2"/>
</dbReference>
<evidence type="ECO:0000256" key="6">
    <source>
        <dbReference type="ARBA" id="ARBA00023180"/>
    </source>
</evidence>
<keyword evidence="10" id="KW-1133">Transmembrane helix</keyword>
<dbReference type="InterPro" id="IPR056863">
    <property type="entry name" value="LMN_ATRN_NET-like_EGF"/>
</dbReference>
<evidence type="ECO:0000256" key="2">
    <source>
        <dbReference type="ARBA" id="ARBA00022729"/>
    </source>
</evidence>
<dbReference type="PROSITE" id="PS50027">
    <property type="entry name" value="EGF_LAM_2"/>
    <property type="match status" value="4"/>
</dbReference>
<keyword evidence="4" id="KW-0964">Secreted</keyword>
<evidence type="ECO:0000259" key="12">
    <source>
        <dbReference type="PROSITE" id="PS50027"/>
    </source>
</evidence>
<keyword evidence="7 8" id="KW-0424">Laminin EGF-like domain</keyword>
<feature type="disulfide bond" evidence="8">
    <location>
        <begin position="280"/>
        <end position="289"/>
    </location>
</feature>
<evidence type="ECO:0000256" key="10">
    <source>
        <dbReference type="SAM" id="Phobius"/>
    </source>
</evidence>
<keyword evidence="4" id="KW-0084">Basement membrane</keyword>
<dbReference type="InterPro" id="IPR002049">
    <property type="entry name" value="LE_dom"/>
</dbReference>
<keyword evidence="3" id="KW-0677">Repeat</keyword>
<keyword evidence="6" id="KW-0325">Glycoprotein</keyword>
<dbReference type="Proteomes" id="UP000324632">
    <property type="component" value="Chromosome 12"/>
</dbReference>
<dbReference type="FunFam" id="2.10.25.10:FF:000188">
    <property type="entry name" value="Laminin subunit gamma 2"/>
    <property type="match status" value="2"/>
</dbReference>
<feature type="domain" description="Laminin EGF-like" evidence="12">
    <location>
        <begin position="361"/>
        <end position="413"/>
    </location>
</feature>
<feature type="disulfide bond" evidence="8">
    <location>
        <begin position="234"/>
        <end position="243"/>
    </location>
</feature>
<feature type="disulfide bond" evidence="8">
    <location>
        <begin position="198"/>
        <end position="210"/>
    </location>
</feature>
<keyword evidence="2 11" id="KW-0732">Signal</keyword>
<comment type="caution">
    <text evidence="8">Lacks conserved residue(s) required for the propagation of feature annotation.</text>
</comment>
<dbReference type="GO" id="GO:0009887">
    <property type="term" value="P:animal organ morphogenesis"/>
    <property type="evidence" value="ECO:0007669"/>
    <property type="project" value="TreeGrafter"/>
</dbReference>
<evidence type="ECO:0000256" key="11">
    <source>
        <dbReference type="SAM" id="SignalP"/>
    </source>
</evidence>
<evidence type="ECO:0000256" key="4">
    <source>
        <dbReference type="ARBA" id="ARBA00022869"/>
    </source>
</evidence>
<feature type="domain" description="Laminin EGF-like" evidence="12">
    <location>
        <begin position="198"/>
        <end position="260"/>
    </location>
</feature>
<dbReference type="InterPro" id="IPR050440">
    <property type="entry name" value="Laminin/Netrin_ECM"/>
</dbReference>
<feature type="region of interest" description="Disordered" evidence="9">
    <location>
        <begin position="117"/>
        <end position="140"/>
    </location>
</feature>
<dbReference type="PRINTS" id="PR00011">
    <property type="entry name" value="EGFLAMININ"/>
</dbReference>
<evidence type="ECO:0000313" key="13">
    <source>
        <dbReference type="EMBL" id="KAA0713795.1"/>
    </source>
</evidence>
<feature type="domain" description="Laminin EGF-like" evidence="12">
    <location>
        <begin position="149"/>
        <end position="197"/>
    </location>
</feature>
<dbReference type="PANTHER" id="PTHR10574:SF444">
    <property type="entry name" value="BASEMENT MEMBRANE-SPECIFIC HEPARAN SULFATE PROTEOGLYCAN CORE PROTEIN"/>
    <property type="match status" value="1"/>
</dbReference>
<dbReference type="EMBL" id="SOYY01000012">
    <property type="protein sequence ID" value="KAA0713795.1"/>
    <property type="molecule type" value="Genomic_DNA"/>
</dbReference>
<feature type="signal peptide" evidence="11">
    <location>
        <begin position="1"/>
        <end position="15"/>
    </location>
</feature>
<evidence type="ECO:0000256" key="7">
    <source>
        <dbReference type="ARBA" id="ARBA00023292"/>
    </source>
</evidence>
<evidence type="ECO:0000256" key="3">
    <source>
        <dbReference type="ARBA" id="ARBA00022737"/>
    </source>
</evidence>
<comment type="subcellular location">
    <subcellularLocation>
        <location evidence="1">Secreted</location>
        <location evidence="1">Extracellular space</location>
        <location evidence="1">Extracellular matrix</location>
        <location evidence="1">Basement membrane</location>
    </subcellularLocation>
</comment>
<dbReference type="Pfam" id="PF00053">
    <property type="entry name" value="EGF_laminin"/>
    <property type="match status" value="4"/>
</dbReference>
<reference evidence="13 14" key="1">
    <citation type="journal article" date="2019" name="Mol. Ecol. Resour.">
        <title>Chromosome-level genome assembly of Triplophysa tibetana, a fish adapted to the harsh high-altitude environment of the Tibetan Plateau.</title>
        <authorList>
            <person name="Yang X."/>
            <person name="Liu H."/>
            <person name="Ma Z."/>
            <person name="Zou Y."/>
            <person name="Zou M."/>
            <person name="Mao Y."/>
            <person name="Li X."/>
            <person name="Wang H."/>
            <person name="Chen T."/>
            <person name="Wang W."/>
            <person name="Yang R."/>
        </authorList>
    </citation>
    <scope>NUCLEOTIDE SEQUENCE [LARGE SCALE GENOMIC DNA]</scope>
    <source>
        <strain evidence="13">TTIB1903HZAU</strain>
        <tissue evidence="13">Muscle</tissue>
    </source>
</reference>
<dbReference type="InterPro" id="IPR000742">
    <property type="entry name" value="EGF"/>
</dbReference>
<feature type="transmembrane region" description="Helical" evidence="10">
    <location>
        <begin position="485"/>
        <end position="508"/>
    </location>
</feature>
<dbReference type="SUPFAM" id="SSF57196">
    <property type="entry name" value="EGF/Laminin"/>
    <property type="match status" value="4"/>
</dbReference>
<protein>
    <submittedName>
        <fullName evidence="13">Multiple epidermal growth factor-like domains protein 9</fullName>
    </submittedName>
</protein>
<feature type="chain" id="PRO_5022736856" evidence="11">
    <location>
        <begin position="16"/>
        <end position="572"/>
    </location>
</feature>
<keyword evidence="10" id="KW-0812">Transmembrane</keyword>
<dbReference type="PROSITE" id="PS01248">
    <property type="entry name" value="EGF_LAM_1"/>
    <property type="match status" value="2"/>
</dbReference>